<proteinExistence type="inferred from homology"/>
<dbReference type="Gene3D" id="3.30.1130.10">
    <property type="match status" value="1"/>
</dbReference>
<dbReference type="SUPFAM" id="SSF55620">
    <property type="entry name" value="Tetrahydrobiopterin biosynthesis enzymes-like"/>
    <property type="match status" value="1"/>
</dbReference>
<comment type="pathway">
    <text evidence="2">Cofactor biosynthesis; 7,8-dihydroneopterin triphosphate biosynthesis; 7,8-dihydroneopterin triphosphate from GTP: step 1/1.</text>
</comment>
<protein>
    <recommendedName>
        <fullName evidence="5">GTP cyclohydrolase I</fullName>
        <ecNumber evidence="5">3.5.4.16</ecNumber>
    </recommendedName>
</protein>
<evidence type="ECO:0000313" key="9">
    <source>
        <dbReference type="EMBL" id="STJ79786.1"/>
    </source>
</evidence>
<reference evidence="9 10" key="1">
    <citation type="submission" date="2018-06" db="EMBL/GenBank/DDBJ databases">
        <authorList>
            <consortium name="Pathogen Informatics"/>
            <person name="Doyle S."/>
        </authorList>
    </citation>
    <scope>NUCLEOTIDE SEQUENCE [LARGE SCALE GENOMIC DNA]</scope>
    <source>
        <strain evidence="9 10">NCTC9117</strain>
    </source>
</reference>
<evidence type="ECO:0000256" key="5">
    <source>
        <dbReference type="ARBA" id="ARBA00012715"/>
    </source>
</evidence>
<dbReference type="GO" id="GO:0006729">
    <property type="term" value="P:tetrahydrobiopterin biosynthetic process"/>
    <property type="evidence" value="ECO:0007669"/>
    <property type="project" value="TreeGrafter"/>
</dbReference>
<comment type="subunit">
    <text evidence="4">Toroid-shaped homodecamer, composed of two pentamers of five dimers.</text>
</comment>
<sequence length="84" mass="9410">MSMKFSPVWITPISRKITLIENKMKVDEMVTVRDITLTSTCEHHFVTIDGKATVAYIPKDSVIGLSKLTALCSSLPSVRRCRNV</sequence>
<evidence type="ECO:0000256" key="1">
    <source>
        <dbReference type="ARBA" id="ARBA00001052"/>
    </source>
</evidence>
<dbReference type="PANTHER" id="PTHR11109:SF7">
    <property type="entry name" value="GTP CYCLOHYDROLASE 1"/>
    <property type="match status" value="1"/>
</dbReference>
<gene>
    <name evidence="9" type="primary">folE_2</name>
    <name evidence="9" type="ORF">NCTC9117_02375</name>
</gene>
<dbReference type="UniPathway" id="UPA00848">
    <property type="reaction ID" value="UER00151"/>
</dbReference>
<dbReference type="GO" id="GO:0006730">
    <property type="term" value="P:one-carbon metabolic process"/>
    <property type="evidence" value="ECO:0007669"/>
    <property type="project" value="UniProtKB-KW"/>
</dbReference>
<feature type="domain" description="GTP cyclohydrolase I" evidence="8">
    <location>
        <begin position="18"/>
        <end position="71"/>
    </location>
</feature>
<dbReference type="GO" id="GO:0008270">
    <property type="term" value="F:zinc ion binding"/>
    <property type="evidence" value="ECO:0007669"/>
    <property type="project" value="TreeGrafter"/>
</dbReference>
<dbReference type="PANTHER" id="PTHR11109">
    <property type="entry name" value="GTP CYCLOHYDROLASE I"/>
    <property type="match status" value="1"/>
</dbReference>
<evidence type="ECO:0000256" key="6">
    <source>
        <dbReference type="ARBA" id="ARBA00022563"/>
    </source>
</evidence>
<dbReference type="GO" id="GO:0046654">
    <property type="term" value="P:tetrahydrofolate biosynthetic process"/>
    <property type="evidence" value="ECO:0007669"/>
    <property type="project" value="InterPro"/>
</dbReference>
<name>A0A376Y5Z0_ECOLX</name>
<dbReference type="GO" id="GO:0003934">
    <property type="term" value="F:GTP cyclohydrolase I activity"/>
    <property type="evidence" value="ECO:0007669"/>
    <property type="project" value="UniProtKB-EC"/>
</dbReference>
<dbReference type="GO" id="GO:0005737">
    <property type="term" value="C:cytoplasm"/>
    <property type="evidence" value="ECO:0007669"/>
    <property type="project" value="TreeGrafter"/>
</dbReference>
<evidence type="ECO:0000256" key="7">
    <source>
        <dbReference type="ARBA" id="ARBA00022801"/>
    </source>
</evidence>
<dbReference type="Pfam" id="PF01227">
    <property type="entry name" value="GTP_cyclohydroI"/>
    <property type="match status" value="1"/>
</dbReference>
<dbReference type="InterPro" id="IPR018234">
    <property type="entry name" value="GTP_CycHdrlase_I_CS"/>
</dbReference>
<evidence type="ECO:0000256" key="3">
    <source>
        <dbReference type="ARBA" id="ARBA00008085"/>
    </source>
</evidence>
<evidence type="ECO:0000256" key="2">
    <source>
        <dbReference type="ARBA" id="ARBA00005080"/>
    </source>
</evidence>
<evidence type="ECO:0000313" key="10">
    <source>
        <dbReference type="Proteomes" id="UP000254785"/>
    </source>
</evidence>
<dbReference type="InterPro" id="IPR043133">
    <property type="entry name" value="GTP-CH-I_C/QueF"/>
</dbReference>
<dbReference type="EC" id="3.5.4.16" evidence="5"/>
<accession>A0A376Y5Z0</accession>
<keyword evidence="7 9" id="KW-0378">Hydrolase</keyword>
<comment type="catalytic activity">
    <reaction evidence="1">
        <text>GTP + H2O = 7,8-dihydroneopterin 3'-triphosphate + formate + H(+)</text>
        <dbReference type="Rhea" id="RHEA:17473"/>
        <dbReference type="ChEBI" id="CHEBI:15377"/>
        <dbReference type="ChEBI" id="CHEBI:15378"/>
        <dbReference type="ChEBI" id="CHEBI:15740"/>
        <dbReference type="ChEBI" id="CHEBI:37565"/>
        <dbReference type="ChEBI" id="CHEBI:58462"/>
        <dbReference type="EC" id="3.5.4.16"/>
    </reaction>
</comment>
<evidence type="ECO:0000259" key="8">
    <source>
        <dbReference type="Pfam" id="PF01227"/>
    </source>
</evidence>
<dbReference type="EMBL" id="UGDC01000003">
    <property type="protein sequence ID" value="STJ79786.1"/>
    <property type="molecule type" value="Genomic_DNA"/>
</dbReference>
<dbReference type="GO" id="GO:0005525">
    <property type="term" value="F:GTP binding"/>
    <property type="evidence" value="ECO:0007669"/>
    <property type="project" value="TreeGrafter"/>
</dbReference>
<dbReference type="InterPro" id="IPR020602">
    <property type="entry name" value="GTP_CycHdrlase_I_dom"/>
</dbReference>
<dbReference type="Proteomes" id="UP000254785">
    <property type="component" value="Unassembled WGS sequence"/>
</dbReference>
<keyword evidence="6" id="KW-0554">One-carbon metabolism</keyword>
<dbReference type="AlphaFoldDB" id="A0A376Y5Z0"/>
<organism evidence="9 10">
    <name type="scientific">Escherichia coli</name>
    <dbReference type="NCBI Taxonomy" id="562"/>
    <lineage>
        <taxon>Bacteria</taxon>
        <taxon>Pseudomonadati</taxon>
        <taxon>Pseudomonadota</taxon>
        <taxon>Gammaproteobacteria</taxon>
        <taxon>Enterobacterales</taxon>
        <taxon>Enterobacteriaceae</taxon>
        <taxon>Escherichia</taxon>
    </lineage>
</organism>
<dbReference type="InterPro" id="IPR001474">
    <property type="entry name" value="GTP_CycHdrlase_I"/>
</dbReference>
<evidence type="ECO:0000256" key="4">
    <source>
        <dbReference type="ARBA" id="ARBA00011857"/>
    </source>
</evidence>
<dbReference type="PROSITE" id="PS00859">
    <property type="entry name" value="GTP_CYCLOHYDROL_1_1"/>
    <property type="match status" value="1"/>
</dbReference>
<comment type="similarity">
    <text evidence="3">Belongs to the GTP cyclohydrolase I family.</text>
</comment>